<feature type="compositionally biased region" description="Low complexity" evidence="6">
    <location>
        <begin position="730"/>
        <end position="741"/>
    </location>
</feature>
<evidence type="ECO:0000256" key="1">
    <source>
        <dbReference type="ARBA" id="ARBA00004141"/>
    </source>
</evidence>
<dbReference type="Gene3D" id="3.30.160.60">
    <property type="entry name" value="Classic Zinc Finger"/>
    <property type="match status" value="1"/>
</dbReference>
<dbReference type="InterPro" id="IPR012337">
    <property type="entry name" value="RNaseH-like_sf"/>
</dbReference>
<evidence type="ECO:0000259" key="8">
    <source>
        <dbReference type="PROSITE" id="PS50157"/>
    </source>
</evidence>
<feature type="transmembrane region" description="Helical" evidence="7">
    <location>
        <begin position="3578"/>
        <end position="3598"/>
    </location>
</feature>
<feature type="compositionally biased region" description="Polar residues" evidence="6">
    <location>
        <begin position="985"/>
        <end position="996"/>
    </location>
</feature>
<feature type="region of interest" description="Disordered" evidence="6">
    <location>
        <begin position="979"/>
        <end position="1020"/>
    </location>
</feature>
<dbReference type="EMBL" id="CAMXCT020000224">
    <property type="protein sequence ID" value="CAL1129187.1"/>
    <property type="molecule type" value="Genomic_DNA"/>
</dbReference>
<comment type="caution">
    <text evidence="10">The sequence shown here is derived from an EMBL/GenBank/DDBJ whole genome shotgun (WGS) entry which is preliminary data.</text>
</comment>
<dbReference type="GO" id="GO:0016020">
    <property type="term" value="C:membrane"/>
    <property type="evidence" value="ECO:0007669"/>
    <property type="project" value="UniProtKB-SubCell"/>
</dbReference>
<evidence type="ECO:0000256" key="4">
    <source>
        <dbReference type="ARBA" id="ARBA00023136"/>
    </source>
</evidence>
<feature type="compositionally biased region" description="Polar residues" evidence="6">
    <location>
        <begin position="271"/>
        <end position="283"/>
    </location>
</feature>
<feature type="transmembrane region" description="Helical" evidence="7">
    <location>
        <begin position="3671"/>
        <end position="3697"/>
    </location>
</feature>
<dbReference type="Proteomes" id="UP001152797">
    <property type="component" value="Unassembled WGS sequence"/>
</dbReference>
<dbReference type="PANTHER" id="PTHR30249:SF0">
    <property type="entry name" value="PLASTIDAL GLYCOLATE_GLYCERATE TRANSLOCATOR 1, CHLOROPLASTIC"/>
    <property type="match status" value="1"/>
</dbReference>
<reference evidence="11" key="2">
    <citation type="submission" date="2024-04" db="EMBL/GenBank/DDBJ databases">
        <authorList>
            <person name="Chen Y."/>
            <person name="Shah S."/>
            <person name="Dougan E. K."/>
            <person name="Thang M."/>
            <person name="Chan C."/>
        </authorList>
    </citation>
    <scope>NUCLEOTIDE SEQUENCE [LARGE SCALE GENOMIC DNA]</scope>
</reference>
<evidence type="ECO:0000256" key="3">
    <source>
        <dbReference type="ARBA" id="ARBA00022989"/>
    </source>
</evidence>
<dbReference type="OrthoDB" id="412793at2759"/>
<evidence type="ECO:0000256" key="5">
    <source>
        <dbReference type="PROSITE-ProRule" id="PRU00042"/>
    </source>
</evidence>
<dbReference type="InterPro" id="IPR036691">
    <property type="entry name" value="Endo/exonu/phosph_ase_sf"/>
</dbReference>
<dbReference type="SUPFAM" id="SSF56219">
    <property type="entry name" value="DNase I-like"/>
    <property type="match status" value="1"/>
</dbReference>
<comment type="subcellular location">
    <subcellularLocation>
        <location evidence="1">Membrane</location>
        <topology evidence="1">Multi-pass membrane protein</topology>
    </subcellularLocation>
</comment>
<keyword evidence="4 7" id="KW-0472">Membrane</keyword>
<evidence type="ECO:0000259" key="9">
    <source>
        <dbReference type="PROSITE" id="PS50878"/>
    </source>
</evidence>
<keyword evidence="3 7" id="KW-1133">Transmembrane helix</keyword>
<feature type="region of interest" description="Disordered" evidence="6">
    <location>
        <begin position="457"/>
        <end position="488"/>
    </location>
</feature>
<dbReference type="InterPro" id="IPR007300">
    <property type="entry name" value="CidB/LrgB"/>
</dbReference>
<dbReference type="InterPro" id="IPR013087">
    <property type="entry name" value="Znf_C2H2_type"/>
</dbReference>
<dbReference type="SUPFAM" id="SSF53098">
    <property type="entry name" value="Ribonuclease H-like"/>
    <property type="match status" value="1"/>
</dbReference>
<evidence type="ECO:0008006" key="13">
    <source>
        <dbReference type="Google" id="ProtNLM"/>
    </source>
</evidence>
<evidence type="ECO:0000313" key="11">
    <source>
        <dbReference type="EMBL" id="CAL1129187.1"/>
    </source>
</evidence>
<accession>A0A9P1BM12</accession>
<keyword evidence="5" id="KW-0863">Zinc-finger</keyword>
<gene>
    <name evidence="10" type="ORF">C1SCF055_LOCUS4089</name>
</gene>
<dbReference type="PROSITE" id="PS50878">
    <property type="entry name" value="RT_POL"/>
    <property type="match status" value="1"/>
</dbReference>
<evidence type="ECO:0000256" key="7">
    <source>
        <dbReference type="SAM" id="Phobius"/>
    </source>
</evidence>
<dbReference type="EMBL" id="CAMXCT010000224">
    <property type="protein sequence ID" value="CAI3975812.1"/>
    <property type="molecule type" value="Genomic_DNA"/>
</dbReference>
<feature type="transmembrane region" description="Helical" evidence="7">
    <location>
        <begin position="3537"/>
        <end position="3558"/>
    </location>
</feature>
<dbReference type="Pfam" id="PF04172">
    <property type="entry name" value="LrgB"/>
    <property type="match status" value="1"/>
</dbReference>
<feature type="compositionally biased region" description="Basic and acidic residues" evidence="6">
    <location>
        <begin position="464"/>
        <end position="473"/>
    </location>
</feature>
<keyword evidence="5" id="KW-0862">Zinc</keyword>
<feature type="transmembrane region" description="Helical" evidence="7">
    <location>
        <begin position="167"/>
        <end position="188"/>
    </location>
</feature>
<feature type="region of interest" description="Disordered" evidence="6">
    <location>
        <begin position="730"/>
        <end position="768"/>
    </location>
</feature>
<dbReference type="PROSITE" id="PS50157">
    <property type="entry name" value="ZINC_FINGER_C2H2_2"/>
    <property type="match status" value="1"/>
</dbReference>
<evidence type="ECO:0000256" key="6">
    <source>
        <dbReference type="SAM" id="MobiDB-lite"/>
    </source>
</evidence>
<feature type="transmembrane region" description="Helical" evidence="7">
    <location>
        <begin position="138"/>
        <end position="160"/>
    </location>
</feature>
<feature type="transmembrane region" description="Helical" evidence="7">
    <location>
        <begin position="72"/>
        <end position="94"/>
    </location>
</feature>
<evidence type="ECO:0000256" key="2">
    <source>
        <dbReference type="ARBA" id="ARBA00022692"/>
    </source>
</evidence>
<reference evidence="10" key="1">
    <citation type="submission" date="2022-10" db="EMBL/GenBank/DDBJ databases">
        <authorList>
            <person name="Chen Y."/>
            <person name="Dougan E. K."/>
            <person name="Chan C."/>
            <person name="Rhodes N."/>
            <person name="Thang M."/>
        </authorList>
    </citation>
    <scope>NUCLEOTIDE SEQUENCE</scope>
</reference>
<feature type="region of interest" description="Disordered" evidence="6">
    <location>
        <begin position="213"/>
        <end position="283"/>
    </location>
</feature>
<name>A0A9P1BM12_9DINO</name>
<evidence type="ECO:0000313" key="10">
    <source>
        <dbReference type="EMBL" id="CAI3975812.1"/>
    </source>
</evidence>
<dbReference type="GO" id="GO:0008270">
    <property type="term" value="F:zinc ion binding"/>
    <property type="evidence" value="ECO:0007669"/>
    <property type="project" value="UniProtKB-KW"/>
</dbReference>
<feature type="domain" description="Reverse transcriptase" evidence="9">
    <location>
        <begin position="2387"/>
        <end position="2675"/>
    </location>
</feature>
<protein>
    <recommendedName>
        <fullName evidence="13">RNase H type-1 domain-containing protein</fullName>
    </recommendedName>
</protein>
<keyword evidence="12" id="KW-1185">Reference proteome</keyword>
<feature type="compositionally biased region" description="Basic residues" evidence="6">
    <location>
        <begin position="221"/>
        <end position="242"/>
    </location>
</feature>
<dbReference type="PROSITE" id="PS00028">
    <property type="entry name" value="ZINC_FINGER_C2H2_1"/>
    <property type="match status" value="1"/>
</dbReference>
<keyword evidence="2 7" id="KW-0812">Transmembrane</keyword>
<dbReference type="EMBL" id="CAMXCT030000224">
    <property type="protein sequence ID" value="CAL4763124.1"/>
    <property type="molecule type" value="Genomic_DNA"/>
</dbReference>
<dbReference type="Gene3D" id="3.30.420.10">
    <property type="entry name" value="Ribonuclease H-like superfamily/Ribonuclease H"/>
    <property type="match status" value="1"/>
</dbReference>
<feature type="domain" description="C2H2-type" evidence="8">
    <location>
        <begin position="2896"/>
        <end position="2919"/>
    </location>
</feature>
<keyword evidence="5" id="KW-0479">Metal-binding</keyword>
<evidence type="ECO:0000313" key="12">
    <source>
        <dbReference type="Proteomes" id="UP001152797"/>
    </source>
</evidence>
<sequence>MFRVTRTRNPSFHKIAPDPAAKTARSWAERVFKWLEPGYRFLVKWLIVFFVPALVRVSLIHAELGLWGILRVLLLLLVGWFITFTSTAVVASAFPDVDLESPEPSKQAPATPAQKSAPARFPYLRFVVLCRRCCPIPYWHYLALLFGFDYLQCELFLHFVIPLDFVLILRAVGVGAFASTLISVAPIVEAGGQSEIKPLCINPVALAKAHGIEPLDGPTARRSHSKGRKGKGMTKHKGKGKGKAPQGPAEPQYGPAALGIALPDPPWKPTLTASPAASGSTGTISDAQIRSLLNDMKKVPDLPADAHTILQRYQKRQGQRTTKTMHQAVTDLGKAREALDQAHLARHQLHGSWRHFLNEALTTWQTYTEGFKQQEADLVARIEEAKQCLHSAKEVFEECRNALTDLNQTDQRLVEDAEAVMTVDAEDEKEDPAVTRLQQDLESMRGHLATLKESAEVAAAAEETSAKRPRLEEAVPPAPAAAPGSGALDWPDKPWSACHMAPTRAFRTADERIDPLQHVHVDDTQDAQQHGQHAGPFLHEAPQSIQDLFAAFMEEDLIEGDELSEEISLRSWYIHHRRVPEWTVPRDSQLHGHWRFWAADILSVWTDQVNRDEDVALALVFPNPPRSGAFHPVLFDVLVVQGLDLPRRACLATVLRHHDPQQRAERSLAISLPHMVSAKYIAARAHLTQDCHLHDCAVRHGRHPLEWNDRPVHDARDGQSFVIRRLATRDAASTTPATTDANPSHADTSVENAPMVRSDDAADDDDSNVSMASTIDRQAVFVHRLGHPTSFGHADWSSHNAAIASVARIAEVPILDVVTIHHLQCALPDQPVDVRSVILHHIHDIQPASIECLVILDIELHAHPILRAPPVRPHVTRQVHRVYPMLRRSHLLQIVGVDAYCEWMDDRWLVLHNGRGWPILERAPRRIQHGACFKVIVPPPPDTHCDTAHAVRVAQEAAELFDFPMAGELAADILAAEAQADQPAGPQNASTRQTRLQQHKNGEEHEIDDFPVTESGRRPAPTGLPAVDWSGLWMQQMVQLMRAEGSEEVIDGPTYLYLQTWYIHHDSHVWCRHPRPVRLTNEIISWSLDLRQTWSDLLDPHRPVRFHVVQPPPLQEPLQSYAGHVILEQAPTNGRAAIVVSATLESAQRSALMQFAKSFPRFVTAEDVIQEAELVPHCTVRACSAWIGTHQLNVAVATEIFSGQGMRVRVKPMPYAAPLQVPSPLDVDMHEGLSLLQDTASSTACPLHQHHTDHAVRQVIQEYHDQAARDPPPPPQEEDQPAFVQQLLEVWRSWQQRQGDQADGMFEVAALWYSNHITYRRSDEHRTVRLGGDFASWRRRITNIWSDQILMELPLEVFVVAPTPLDGQGHLAVHVVLLQQPLPEIYTVILSVIDLWGDPWDPRLVCDLLSADADMAQLTNAAGVLTQCPPFAPGTVCTVWHGDQRVTDDFGPRLSHGVSLHVVVELAHHVPHSLAVPHPHDLDSGDAINLLQTKIVAIQRQLHTMLASRTDASETSESVDPQSDHVARNGSKHLVDVNDQPRSLILFDLIPCRTTIIRTPCRKIEFFANQLLLMDLGPVQSFASVVKWHQQTLLARHLIADWSGALPRRIWFYTDGASSLSHDVGVRQASASVVLILETDWGFQFGGFRACTVPLPATAPLAEHAALHLATLWSIQLLEWCLWTYGVQSVPLVFAFDCLAAGAAAQGTWLCQHHATVHRRTRALQHWIQCRFQCSVDFIHVPSHQGDPWNEAADAACWAAMHGWIPAFDFGQLCADHLSPFDDVIEWLWFWQNARDCRIGYPRICEGAFCFTIEHRDEPIADATAHTFTQFQDAYHEGPRATCSMDLRVATANVLTLYSNRAAQGGFISARHEALMKSFHEQGIQIAGIQETRSKMKGHHDTEFYHVLSASASQKGHSGVQIWIAKQIVHHTGILHVRASHIRIIHQSARKLIVRVSADGLRLILVAGHVPCMPDVEAAQCWWTQALQDLPSALRSWPRILLVDANARVGSLVSQSIGPHQASDENVHGEMMHQWLCDNQMFAPQTFDEHHEGDASTFAHATGVEGRIDFVLVDECLRHPNLRTLVLDIDLAIQRPDHFVVAADIPFTFWQQDRAPRPKCPKDSCIAENMNAPPLVAWSEDVHSHAVHIHQWLQRCQPRRPRLPRKRHLQDATWYLIQSKAYHWKRFRQIRHTVRMAFLRSVFDGWRGERFASTPCFSHTWLKQSQFDLAWHLYCYKRLCPSVAQRVRQDDTDYYQQFAERHSDESLPTVWKTLKPLLPRAAAKRANNLRCVGPATTDIVRHFDALEAGEATTYPTLLRDCHRAQQAALAEAPLVVPLTDLPSRIDIERSCCKAKKGKAPGIDQVTSETLSRHAVFASDTFHQLILKAFIQGAEPLQWKGGKMHVIPKKATVMRADAMRGIMLLTTCGKLYHALLRQMLIGWTTSMKVPAQLGGFHGQQMSFATHLLRTFCNLATRAQQSFGVLFFDVKAAFHSMIREHAFGGAALSPRLCDVLSRAGLDVQQLCKDIDPHHARFATLPNFALQRAVRDAHEFTWYVVDGNPDCHRTHRGSRPGSPLADIAYTITMMNVLHDILPFLRQCGLMNAAEAHLPTSAPLVTWVDDLAIPVTVLHAKDLDRQIVAVLTAVRDAFHSYGLQLNMQAGKTELVCQYHGPDAVACRHRRFVEHAGQLALPDGSSLHVVGQYQHLGTVFSQSLSLQSEMSGRIGKASAAFRQMSRTIFANKKLDRTSDSDFQACWQLPTLSACLAKHRLFYAFKMVKHAPQDLITCITAEDASASQSPWCSALRHAIDWMRLQDPQSFAQAAVDTPDALFQWLHDHHHDGPPLVRRLAKRAVKQDRLVFELKQKTQQIYEACRLKGVIFDQVPIEPLSASSSTFSCTVCGQGFGSVQGLQAHRWRKHQLFSDERKYIYDTTCRACNRCFWTAQRLQQHLRWSRQHPHGCYYVLQKYFQPLDKPAQCDIPAFARGLSRLPASTVAGPMPDVMPTVWHTQQQARRAHLQQLWHQHGFPDELPPDFQTIVYDACTAATMSWLQNTPLADLCDDHLMHQWLAVLDALAALDEERLHQATWAFLLWGQSVLPDIVERTEDPDYQMCMDRAFFDIAKLFEMSDLLSEFDRLARAREPADPILEPSAVVTDSRKKAILEPFSRGYFEQTALLQSVSPPVLTWPEHQAVPVVQGYHEKPTLFVLHMFSGRRRAMDCHHWVESLAPILLPEFHVVSLSMDTAIDPWLGNLLEGDSFAHAVHLAQGRAFALGLTGPPCETWTAARHIVCDELHGRGPRPLRSSSHAWGLPGLSMRELCQLGVGSSLMLHSLLLEALICLAGGGSIMEHPALPDDEGFASIWRTMIHRLLLMRAPMAQLVRIEQWRYGAMSVKPTILRGLGLPKLAQHLHACRKPDLLRPTVVLSGYDRAKGCFRTAAAKEYPPGLCEALIRSSFQSLRIRLRMAGTTTIQWSDFSADARTWAQALATRSEVGMVIAAVAASFGFHPGLDQTIFMMCAALAGFTLAKRLPSNVQKFVHPLFICAAGTFLAAALWILLEHPGLHTMDVIRIYSDWPGGGALLYFLLPIAVVSLGLLLFENRLLIKKDLGPILATAACSTTVTIGGNRAARIFGAKKPMWETDENLTDPSKWVGGPNNWLFSAILVGGLRHFFGATLMIMLLDIPVVSVCVCVCFRGYI</sequence>
<dbReference type="InterPro" id="IPR036397">
    <property type="entry name" value="RNaseH_sf"/>
</dbReference>
<dbReference type="InterPro" id="IPR000477">
    <property type="entry name" value="RT_dom"/>
</dbReference>
<dbReference type="SMART" id="SM00355">
    <property type="entry name" value="ZnF_C2H2"/>
    <property type="match status" value="2"/>
</dbReference>
<dbReference type="PANTHER" id="PTHR30249">
    <property type="entry name" value="PUTATIVE SEROTONIN TRANSPORTER"/>
    <property type="match status" value="1"/>
</dbReference>
<dbReference type="GO" id="GO:0003676">
    <property type="term" value="F:nucleic acid binding"/>
    <property type="evidence" value="ECO:0007669"/>
    <property type="project" value="InterPro"/>
</dbReference>
<organism evidence="10">
    <name type="scientific">Cladocopium goreaui</name>
    <dbReference type="NCBI Taxonomy" id="2562237"/>
    <lineage>
        <taxon>Eukaryota</taxon>
        <taxon>Sar</taxon>
        <taxon>Alveolata</taxon>
        <taxon>Dinophyceae</taxon>
        <taxon>Suessiales</taxon>
        <taxon>Symbiodiniaceae</taxon>
        <taxon>Cladocopium</taxon>
    </lineage>
</organism>
<dbReference type="Gene3D" id="3.60.10.10">
    <property type="entry name" value="Endonuclease/exonuclease/phosphatase"/>
    <property type="match status" value="1"/>
</dbReference>
<feature type="transmembrane region" description="Helical" evidence="7">
    <location>
        <begin position="42"/>
        <end position="60"/>
    </location>
</feature>
<proteinExistence type="predicted"/>
<feature type="transmembrane region" description="Helical" evidence="7">
    <location>
        <begin position="3513"/>
        <end position="3530"/>
    </location>
</feature>